<keyword evidence="2" id="KW-0812">Transmembrane</keyword>
<dbReference type="Proteomes" id="UP000250572">
    <property type="component" value="Unassembled WGS sequence"/>
</dbReference>
<feature type="compositionally biased region" description="Basic and acidic residues" evidence="1">
    <location>
        <begin position="1163"/>
        <end position="1180"/>
    </location>
</feature>
<feature type="compositionally biased region" description="Basic and acidic residues" evidence="1">
    <location>
        <begin position="873"/>
        <end position="895"/>
    </location>
</feature>
<feature type="transmembrane region" description="Helical" evidence="2">
    <location>
        <begin position="353"/>
        <end position="373"/>
    </location>
</feature>
<accession>A0A315V4N3</accession>
<proteinExistence type="predicted"/>
<dbReference type="Gene3D" id="2.60.120.10">
    <property type="entry name" value="Jelly Rolls"/>
    <property type="match status" value="1"/>
</dbReference>
<dbReference type="EMBL" id="NHOQ01002355">
    <property type="protein sequence ID" value="PWA18025.1"/>
    <property type="molecule type" value="Genomic_DNA"/>
</dbReference>
<feature type="compositionally biased region" description="Polar residues" evidence="1">
    <location>
        <begin position="778"/>
        <end position="805"/>
    </location>
</feature>
<evidence type="ECO:0000313" key="3">
    <source>
        <dbReference type="EMBL" id="PWA18025.1"/>
    </source>
</evidence>
<dbReference type="CDD" id="cd06174">
    <property type="entry name" value="MFS"/>
    <property type="match status" value="1"/>
</dbReference>
<keyword evidence="2" id="KW-1133">Transmembrane helix</keyword>
<feature type="transmembrane region" description="Helical" evidence="2">
    <location>
        <begin position="232"/>
        <end position="249"/>
    </location>
</feature>
<sequence length="1607" mass="180125">MAKHNLGLLVAMALSLIIFIITMVFSALAAAGSSPFLYDTSNISAQFVIQLTPSGWTFTIWTIIYLFLALVMVYVLSGIFRKNAYGYVYCSPPVLPYGFFAFWCLNLVLNVSWLFLWDRMFMPAALAFLILITLTNYGVIFFSCYGLSQYGAWLNKYHKVDLWLHRVLIQNGVAIYATWTTIASLVNLTIVLEYDAKVSSTEAATVSLSLLTVVVAAWFLLENFVLDKHIRFILSIYPVVIWALTGVFTENYNAADPTRNNVFIAALLGTACFLFVARILLVTWRQIKKPLYKDQTTMGKHNYGRLAAIIISVAVYAVSLVFNGLSVVGVGPYTTTTSNVSAVYDTELTPSGWTFNIWTVIYIWLSAMIVYIVSGLCRRNGYGYIYCSPAVLPYGFFISWCLNQGFNISWLLVWDRGLMIPALIFLILLICTNYSMVGFICHGLHVYGPWLNKYSKVDLWLIRMLVLNGVMIYTTWTTIATLLNLTIVLKYEANMSTADSATLSYSLLSVVLLGFVVENFVLDKHLRYVFIPYIVVIWALSGNMDKNYDATSPSRNGIFIAVLLAVSCVLFAIRIVLVVWRHIKHPLYEDAGPKALEVLSNQWVESFTYEDVDKMFDDIDVCVPEPHPPSVLFQSSGSGTNYSEASMSPVSQEKHPAEELAEYQISLHHQAPNGHVQIPASSPIPNLDTDPGFPFEAHRPIKTSSPIDHNPREKTTENLEEEEDDDGVTQIPFNSEEKTEEAEVDPVPIQKPQCNGQVAEEYELLTDDWELKSPSTRIVLTKLSSQRAVVQNPSNDENIKDSVQNVRKEPEVASSTKNSSLDSTQPPAEPSSHKTPVKAQPRPPHPPEPEDDFLILEDNSPLWFSIPNKSGLSKKERLSKNSGADDKESSTDKGTNEGPIEVSRKQKKGKMVNNKLDSQAVNQRTKKKIGKEKIRELAESNDDRGDFLRHLDLPADDFVEQEKPNKKKRQKKVPSEQTGESEHQPKGKTNVEPEKEPAQNSKGSTNSLNEQKTQTERSDDVQEAGPDDVFREEHQEQIVQEAAETDKDIKSEANREVKQDKKSTASSSSSSAEAQLSRKRKKQQPGGWWVSSPANPEQAEAPQPLKKSKLKSKEPCTAVPLTVKNKKDKAPARRNSKEPTKSASDDTNDVKESKRKPPKRRNARDVKNKETAEKSRRAVAELEEQQIPDQELDEHSSPLVFSQRDHSLNSRGELFQKVYHHTSTPASQTCQQKEQLRETEPTKRRRKPPTDWWAVPKVDDLETIDSQPRQPPLNDPKPHQKREKRPKQSPFRLGAPKNGNVASKTPGGAPEAPAKPLSAPKIVKCSLATFKDPSVVETPTTVTNRHTHYCKMRDIMSQPSEESADTGPITGSRPDADMHSGADVDECTQPNQEVSLDRQSQAEETLRVLKSGPSSMIDLEKYDDDANLLSSRVHAVLSVSDFCAAPLKPLTLQSKDKENITEWFQNLWTVDADGDTTITPDQFQWYFYQNCALGIQEDFTSSSFCAGKLLMGSYTKKPLWVDHSATTIFNLLTSSVKVTVDGSVSRYSSGQAFVVECGRAYSIQNVNAQPAVLYFTRMLWVELRRLESPQGRISFHESKSALTTGEF</sequence>
<feature type="transmembrane region" description="Helical" evidence="2">
    <location>
        <begin position="97"/>
        <end position="116"/>
    </location>
</feature>
<feature type="transmembrane region" description="Helical" evidence="2">
    <location>
        <begin position="556"/>
        <end position="580"/>
    </location>
</feature>
<keyword evidence="4" id="KW-1185">Reference proteome</keyword>
<dbReference type="PANTHER" id="PTHR33802:SF4">
    <property type="entry name" value="SI:DKEY-29D8.3"/>
    <property type="match status" value="1"/>
</dbReference>
<feature type="compositionally biased region" description="Basic residues" evidence="1">
    <location>
        <begin position="1153"/>
        <end position="1162"/>
    </location>
</feature>
<feature type="compositionally biased region" description="Basic and acidic residues" evidence="1">
    <location>
        <begin position="931"/>
        <end position="953"/>
    </location>
</feature>
<dbReference type="PANTHER" id="PTHR33802">
    <property type="entry name" value="SI:CH211-161H7.5-RELATED"/>
    <property type="match status" value="1"/>
</dbReference>
<organism evidence="3 4">
    <name type="scientific">Gambusia affinis</name>
    <name type="common">Western mosquitofish</name>
    <name type="synonym">Heterandria affinis</name>
    <dbReference type="NCBI Taxonomy" id="33528"/>
    <lineage>
        <taxon>Eukaryota</taxon>
        <taxon>Metazoa</taxon>
        <taxon>Chordata</taxon>
        <taxon>Craniata</taxon>
        <taxon>Vertebrata</taxon>
        <taxon>Euteleostomi</taxon>
        <taxon>Actinopterygii</taxon>
        <taxon>Neopterygii</taxon>
        <taxon>Teleostei</taxon>
        <taxon>Neoteleostei</taxon>
        <taxon>Acanthomorphata</taxon>
        <taxon>Ovalentaria</taxon>
        <taxon>Atherinomorphae</taxon>
        <taxon>Cyprinodontiformes</taxon>
        <taxon>Poeciliidae</taxon>
        <taxon>Poeciliinae</taxon>
        <taxon>Gambusia</taxon>
    </lineage>
</organism>
<protein>
    <submittedName>
        <fullName evidence="3">Uncharacterized protein</fullName>
    </submittedName>
</protein>
<feature type="transmembrane region" description="Helical" evidence="2">
    <location>
        <begin position="55"/>
        <end position="76"/>
    </location>
</feature>
<name>A0A315V4N3_GAMAF</name>
<gene>
    <name evidence="3" type="ORF">CCH79_00004166</name>
</gene>
<feature type="transmembrane region" description="Helical" evidence="2">
    <location>
        <begin position="203"/>
        <end position="220"/>
    </location>
</feature>
<keyword evidence="2" id="KW-0472">Membrane</keyword>
<dbReference type="STRING" id="33528.ENSGAFP00000008773"/>
<dbReference type="InterPro" id="IPR014710">
    <property type="entry name" value="RmlC-like_jellyroll"/>
</dbReference>
<feature type="region of interest" description="Disordered" evidence="1">
    <location>
        <begin position="1218"/>
        <end position="1316"/>
    </location>
</feature>
<feature type="compositionally biased region" description="Basic and acidic residues" evidence="1">
    <location>
        <begin position="980"/>
        <end position="997"/>
    </location>
</feature>
<feature type="transmembrane region" description="Helical" evidence="2">
    <location>
        <begin position="261"/>
        <end position="284"/>
    </location>
</feature>
<feature type="compositionally biased region" description="Acidic residues" evidence="1">
    <location>
        <begin position="1181"/>
        <end position="1192"/>
    </location>
</feature>
<feature type="compositionally biased region" description="Basic and acidic residues" evidence="1">
    <location>
        <begin position="1044"/>
        <end position="1063"/>
    </location>
</feature>
<feature type="compositionally biased region" description="Acidic residues" evidence="1">
    <location>
        <begin position="718"/>
        <end position="727"/>
    </location>
</feature>
<feature type="compositionally biased region" description="Polar residues" evidence="1">
    <location>
        <begin position="813"/>
        <end position="826"/>
    </location>
</feature>
<evidence type="ECO:0000313" key="4">
    <source>
        <dbReference type="Proteomes" id="UP000250572"/>
    </source>
</evidence>
<feature type="compositionally biased region" description="Polar residues" evidence="1">
    <location>
        <begin position="1221"/>
        <end position="1233"/>
    </location>
</feature>
<feature type="region of interest" description="Disordered" evidence="1">
    <location>
        <begin position="696"/>
        <end position="755"/>
    </location>
</feature>
<comment type="caution">
    <text evidence="3">The sequence shown here is derived from an EMBL/GenBank/DDBJ whole genome shotgun (WGS) entry which is preliminary data.</text>
</comment>
<feature type="transmembrane region" description="Helical" evidence="2">
    <location>
        <begin position="503"/>
        <end position="521"/>
    </location>
</feature>
<feature type="region of interest" description="Disordered" evidence="1">
    <location>
        <begin position="778"/>
        <end position="1205"/>
    </location>
</feature>
<feature type="compositionally biased region" description="Basic and acidic residues" evidence="1">
    <location>
        <begin position="1128"/>
        <end position="1152"/>
    </location>
</feature>
<feature type="compositionally biased region" description="Low complexity" evidence="1">
    <location>
        <begin position="1064"/>
        <end position="1075"/>
    </location>
</feature>
<reference evidence="3 4" key="1">
    <citation type="journal article" date="2018" name="G3 (Bethesda)">
        <title>A High-Quality Reference Genome for the Invasive Mosquitofish Gambusia affinis Using a Chicago Library.</title>
        <authorList>
            <person name="Hoffberg S.L."/>
            <person name="Troendle N.J."/>
            <person name="Glenn T.C."/>
            <person name="Mahmud O."/>
            <person name="Louha S."/>
            <person name="Chalopin D."/>
            <person name="Bennetzen J.L."/>
            <person name="Mauricio R."/>
        </authorList>
    </citation>
    <scope>NUCLEOTIDE SEQUENCE [LARGE SCALE GENOMIC DNA]</scope>
    <source>
        <strain evidence="3">NE01/NJP1002.9</strain>
        <tissue evidence="3">Muscle</tissue>
    </source>
</reference>
<feature type="region of interest" description="Disordered" evidence="1">
    <location>
        <begin position="1357"/>
        <end position="1376"/>
    </location>
</feature>
<feature type="compositionally biased region" description="Low complexity" evidence="1">
    <location>
        <begin position="1093"/>
        <end position="1105"/>
    </location>
</feature>
<feature type="compositionally biased region" description="Polar residues" evidence="1">
    <location>
        <begin position="998"/>
        <end position="1012"/>
    </location>
</feature>
<feature type="transmembrane region" description="Helical" evidence="2">
    <location>
        <begin position="122"/>
        <end position="147"/>
    </location>
</feature>
<dbReference type="GO" id="GO:0016020">
    <property type="term" value="C:membrane"/>
    <property type="evidence" value="ECO:0007669"/>
    <property type="project" value="InterPro"/>
</dbReference>
<dbReference type="InterPro" id="IPR004307">
    <property type="entry name" value="TspO_MBR"/>
</dbReference>
<feature type="transmembrane region" description="Helical" evidence="2">
    <location>
        <begin position="305"/>
        <end position="333"/>
    </location>
</feature>
<feature type="transmembrane region" description="Helical" evidence="2">
    <location>
        <begin position="460"/>
        <end position="483"/>
    </location>
</feature>
<feature type="transmembrane region" description="Helical" evidence="2">
    <location>
        <begin position="418"/>
        <end position="448"/>
    </location>
</feature>
<evidence type="ECO:0000256" key="1">
    <source>
        <dbReference type="SAM" id="MobiDB-lite"/>
    </source>
</evidence>
<feature type="transmembrane region" description="Helical" evidence="2">
    <location>
        <begin position="168"/>
        <end position="191"/>
    </location>
</feature>
<dbReference type="CDD" id="cd15904">
    <property type="entry name" value="TSPO_MBR"/>
    <property type="match status" value="1"/>
</dbReference>
<evidence type="ECO:0000256" key="2">
    <source>
        <dbReference type="SAM" id="Phobius"/>
    </source>
</evidence>
<feature type="transmembrane region" description="Helical" evidence="2">
    <location>
        <begin position="385"/>
        <end position="406"/>
    </location>
</feature>